<reference evidence="5" key="1">
    <citation type="submission" date="2017-05" db="EMBL/GenBank/DDBJ databases">
        <title>The Genome Sequence of Enterococcus sp. 4G2_DIV0659.</title>
        <authorList>
            <consortium name="The Broad Institute Genomics Platform"/>
            <consortium name="The Broad Institute Genomic Center for Infectious Diseases"/>
            <person name="Earl A."/>
            <person name="Manson A."/>
            <person name="Schwartman J."/>
            <person name="Gilmore M."/>
            <person name="Abouelleil A."/>
            <person name="Cao P."/>
            <person name="Chapman S."/>
            <person name="Cusick C."/>
            <person name="Shea T."/>
            <person name="Young S."/>
            <person name="Neafsey D."/>
            <person name="Nusbaum C."/>
            <person name="Birren B."/>
        </authorList>
    </citation>
    <scope>NUCLEOTIDE SEQUENCE [LARGE SCALE GENOMIC DNA]</scope>
    <source>
        <strain evidence="5">4G2_DIV0659</strain>
    </source>
</reference>
<dbReference type="InterPro" id="IPR021759">
    <property type="entry name" value="WxLIP_HBD"/>
</dbReference>
<keyword evidence="2" id="KW-1133">Transmembrane helix</keyword>
<feature type="region of interest" description="Disordered" evidence="1">
    <location>
        <begin position="318"/>
        <end position="354"/>
    </location>
</feature>
<dbReference type="Pfam" id="PF11797">
    <property type="entry name" value="WxLIP_HBD"/>
    <property type="match status" value="1"/>
</dbReference>
<comment type="caution">
    <text evidence="5">The sequence shown here is derived from an EMBL/GenBank/DDBJ whole genome shotgun (WGS) entry which is preliminary data.</text>
</comment>
<dbReference type="Pfam" id="PF06030">
    <property type="entry name" value="WxLIP_PGBD"/>
    <property type="match status" value="1"/>
</dbReference>
<evidence type="ECO:0000259" key="3">
    <source>
        <dbReference type="Pfam" id="PF06030"/>
    </source>
</evidence>
<dbReference type="Gene3D" id="1.20.5.100">
    <property type="entry name" value="Cytochrome c1, transmembrane anchor, C-terminal"/>
    <property type="match status" value="1"/>
</dbReference>
<organism evidence="5">
    <name type="scientific">Candidatus Enterococcus mansonii</name>
    <dbReference type="NCBI Taxonomy" id="1834181"/>
    <lineage>
        <taxon>Bacteria</taxon>
        <taxon>Bacillati</taxon>
        <taxon>Bacillota</taxon>
        <taxon>Bacilli</taxon>
        <taxon>Lactobacillales</taxon>
        <taxon>Enterococcaceae</taxon>
        <taxon>Enterococcus</taxon>
    </lineage>
</organism>
<keyword evidence="2" id="KW-0812">Transmembrane</keyword>
<evidence type="ECO:0000313" key="5">
    <source>
        <dbReference type="EMBL" id="OTO10362.1"/>
    </source>
</evidence>
<evidence type="ECO:0000256" key="1">
    <source>
        <dbReference type="SAM" id="MobiDB-lite"/>
    </source>
</evidence>
<feature type="domain" description="WxL Interacting Protein host binding" evidence="4">
    <location>
        <begin position="145"/>
        <end position="281"/>
    </location>
</feature>
<dbReference type="InterPro" id="IPR010317">
    <property type="entry name" value="WxLIP_PGBD"/>
</dbReference>
<gene>
    <name evidence="5" type="ORF">A5880_001046</name>
</gene>
<dbReference type="AlphaFoldDB" id="A0A242CKP6"/>
<feature type="domain" description="WxL Interacting Protein peptidoglycan binding" evidence="3">
    <location>
        <begin position="14"/>
        <end position="133"/>
    </location>
</feature>
<accession>A0A242CKP6</accession>
<evidence type="ECO:0000259" key="4">
    <source>
        <dbReference type="Pfam" id="PF11797"/>
    </source>
</evidence>
<dbReference type="STRING" id="1834181.A5880_001046"/>
<keyword evidence="2" id="KW-0472">Membrane</keyword>
<proteinExistence type="predicted"/>
<feature type="transmembrane region" description="Helical" evidence="2">
    <location>
        <begin position="293"/>
        <end position="316"/>
    </location>
</feature>
<sequence length="354" mass="40275">MPLSALADDGSMNFSVNAVLPENQIDKSKSYFELLMKPGQVQELEVMLNNPFDKEVTVVGYANTAITNDNGIVDYSINKPKLDSTLKAPFSEITEMEKETIVPPKSSKKVKIKVTMPKEKFDGVILGGLHFTEKEDENKENKKKAGVQIENRFAFAIGVLLKETDTDVNPDMKLGKIAASQINYRNVVKANLQNTEPVIMHDLNVKARVTQKGKKATLFETNKDSMRMAPNSNFDYSIYWENKEFKAGKYTLHMTATNASHKWKWSKDFEITGEEAKKLNEQAVELKKDYTKWYILGAVAGVLLLLIITYALGQYMNRRKQKKRKKKKKNNKRKKVAPNNTRPNSSRKKKSGKR</sequence>
<evidence type="ECO:0000256" key="2">
    <source>
        <dbReference type="SAM" id="Phobius"/>
    </source>
</evidence>
<dbReference type="EMBL" id="NGLE01000001">
    <property type="protein sequence ID" value="OTO10362.1"/>
    <property type="molecule type" value="Genomic_DNA"/>
</dbReference>
<feature type="compositionally biased region" description="Basic residues" evidence="1">
    <location>
        <begin position="318"/>
        <end position="336"/>
    </location>
</feature>
<feature type="compositionally biased region" description="Basic residues" evidence="1">
    <location>
        <begin position="345"/>
        <end position="354"/>
    </location>
</feature>
<name>A0A242CKP6_9ENTE</name>
<protein>
    <submittedName>
        <fullName evidence="5">Uncharacterized protein</fullName>
    </submittedName>
</protein>